<dbReference type="OrthoDB" id="10260741at2759"/>
<dbReference type="GO" id="GO:0005868">
    <property type="term" value="C:cytoplasmic dynein complex"/>
    <property type="evidence" value="ECO:0007669"/>
    <property type="project" value="TreeGrafter"/>
</dbReference>
<dbReference type="InterPro" id="IPR038586">
    <property type="entry name" value="Tctex-1-like_sf"/>
</dbReference>
<dbReference type="GO" id="GO:0045505">
    <property type="term" value="F:dynein intermediate chain binding"/>
    <property type="evidence" value="ECO:0007669"/>
    <property type="project" value="TreeGrafter"/>
</dbReference>
<dbReference type="Gene3D" id="3.30.1140.40">
    <property type="entry name" value="Tctex-1"/>
    <property type="match status" value="1"/>
</dbReference>
<dbReference type="CDD" id="cd21451">
    <property type="entry name" value="DLC-like_TCTEX1D"/>
    <property type="match status" value="1"/>
</dbReference>
<dbReference type="GO" id="GO:0007018">
    <property type="term" value="P:microtubule-based movement"/>
    <property type="evidence" value="ECO:0007669"/>
    <property type="project" value="TreeGrafter"/>
</dbReference>
<accession>A0A267EYA7</accession>
<dbReference type="Proteomes" id="UP000215902">
    <property type="component" value="Unassembled WGS sequence"/>
</dbReference>
<evidence type="ECO:0000313" key="3">
    <source>
        <dbReference type="Proteomes" id="UP000215902"/>
    </source>
</evidence>
<comment type="similarity">
    <text evidence="1">Belongs to the dynein light chain Tctex-type family.</text>
</comment>
<dbReference type="PANTHER" id="PTHR21255">
    <property type="entry name" value="T-COMPLEX-ASSOCIATED-TESTIS-EXPRESSED 1/ DYNEIN LIGHT CHAIN"/>
    <property type="match status" value="1"/>
</dbReference>
<dbReference type="EMBL" id="NIVC01001615">
    <property type="protein sequence ID" value="PAA65809.1"/>
    <property type="molecule type" value="Genomic_DNA"/>
</dbReference>
<sequence>MDLASRRKSQAVAPMMGLIAAKRMSRHWASRIGAGRNSSVIAAPIVKLENSYRLEPKAKFDVKAARDIVQELLAEQLDDAAPYNPRTAVMLTKTLTDSIKNRLKGDMYFDRYRLIVYVTISEKRDQSMVVSSRCIWNDRFDTSVTASHCGKTMACVATVFAVSLE</sequence>
<proteinExistence type="inferred from homology"/>
<name>A0A267EYA7_9PLAT</name>
<dbReference type="AlphaFoldDB" id="A0A267EYA7"/>
<organism evidence="2 3">
    <name type="scientific">Macrostomum lignano</name>
    <dbReference type="NCBI Taxonomy" id="282301"/>
    <lineage>
        <taxon>Eukaryota</taxon>
        <taxon>Metazoa</taxon>
        <taxon>Spiralia</taxon>
        <taxon>Lophotrochozoa</taxon>
        <taxon>Platyhelminthes</taxon>
        <taxon>Rhabditophora</taxon>
        <taxon>Macrostomorpha</taxon>
        <taxon>Macrostomida</taxon>
        <taxon>Macrostomidae</taxon>
        <taxon>Macrostomum</taxon>
    </lineage>
</organism>
<dbReference type="Pfam" id="PF03645">
    <property type="entry name" value="Tctex-1"/>
    <property type="match status" value="1"/>
</dbReference>
<evidence type="ECO:0008006" key="4">
    <source>
        <dbReference type="Google" id="ProtNLM"/>
    </source>
</evidence>
<dbReference type="InterPro" id="IPR005334">
    <property type="entry name" value="Tctex-1-like"/>
</dbReference>
<comment type="caution">
    <text evidence="2">The sequence shown here is derived from an EMBL/GenBank/DDBJ whole genome shotgun (WGS) entry which is preliminary data.</text>
</comment>
<evidence type="ECO:0000256" key="1">
    <source>
        <dbReference type="ARBA" id="ARBA00005361"/>
    </source>
</evidence>
<gene>
    <name evidence="2" type="ORF">BOX15_Mlig008023g2</name>
</gene>
<dbReference type="GO" id="GO:0005737">
    <property type="term" value="C:cytoplasm"/>
    <property type="evidence" value="ECO:0007669"/>
    <property type="project" value="TreeGrafter"/>
</dbReference>
<reference evidence="2 3" key="1">
    <citation type="submission" date="2017-06" db="EMBL/GenBank/DDBJ databases">
        <title>A platform for efficient transgenesis in Macrostomum lignano, a flatworm model organism for stem cell research.</title>
        <authorList>
            <person name="Berezikov E."/>
        </authorList>
    </citation>
    <scope>NUCLEOTIDE SEQUENCE [LARGE SCALE GENOMIC DNA]</scope>
    <source>
        <strain evidence="2">DV1</strain>
        <tissue evidence="2">Whole organism</tissue>
    </source>
</reference>
<keyword evidence="3" id="KW-1185">Reference proteome</keyword>
<dbReference type="PANTHER" id="PTHR21255:SF65">
    <property type="entry name" value="TCTEX1 DOMAIN-CONTAINING PROTEIN 2"/>
    <property type="match status" value="1"/>
</dbReference>
<evidence type="ECO:0000313" key="2">
    <source>
        <dbReference type="EMBL" id="PAA65809.1"/>
    </source>
</evidence>
<dbReference type="STRING" id="282301.A0A267EYA7"/>
<protein>
    <recommendedName>
        <fullName evidence="4">Tctex1 domain-containing protein 1</fullName>
    </recommendedName>
</protein>